<dbReference type="EMBL" id="FJOG01000055">
    <property type="protein sequence ID" value="CZR68461.1"/>
    <property type="molecule type" value="Genomic_DNA"/>
</dbReference>
<evidence type="ECO:0000256" key="2">
    <source>
        <dbReference type="SAM" id="MobiDB-lite"/>
    </source>
</evidence>
<gene>
    <name evidence="3" type="ORF">PAC_18360</name>
</gene>
<feature type="region of interest" description="Disordered" evidence="2">
    <location>
        <begin position="495"/>
        <end position="521"/>
    </location>
</feature>
<dbReference type="AlphaFoldDB" id="A0A1L7XTT5"/>
<dbReference type="Pfam" id="PF12520">
    <property type="entry name" value="DUF3723"/>
    <property type="match status" value="1"/>
</dbReference>
<evidence type="ECO:0000313" key="4">
    <source>
        <dbReference type="Proteomes" id="UP000184330"/>
    </source>
</evidence>
<dbReference type="OrthoDB" id="4227485at2759"/>
<evidence type="ECO:0000313" key="3">
    <source>
        <dbReference type="EMBL" id="CZR68461.1"/>
    </source>
</evidence>
<reference evidence="3 4" key="1">
    <citation type="submission" date="2016-03" db="EMBL/GenBank/DDBJ databases">
        <authorList>
            <person name="Ploux O."/>
        </authorList>
    </citation>
    <scope>NUCLEOTIDE SEQUENCE [LARGE SCALE GENOMIC DNA]</scope>
    <source>
        <strain evidence="3 4">UAMH 11012</strain>
    </source>
</reference>
<keyword evidence="1" id="KW-0175">Coiled coil</keyword>
<sequence>MSSQTAFLDDAESLDRSRETARLGVALVRLENLSYQPPEGRPRIPLQPRKTEYWLKEFRLRRYFPNVCGNRIKAEISQPVLVAALARSELTISNLQDAGHIKRLHLPEGALLTHYHGQHRLEAAKQHIYPHNEWWAVELYDKEQDRNIESILYDDGTVFRFLDAELDWRTAWRSKDAENDLKAMEKRPALYKGFTSLRPFVGLWASFQKGTLHRYKSLRCDEVGIIPLHVWTSILDGDEELMYNLDPETVELFEGRAPKTLSADRDFITRAIESKSAFPLLYNDVKRLGLLQNVIAIDGMIPSIKTLAKDSLYLEDCAKAMRTLIDLIECHIKEAIQHMWRGYGGDYIVLKSADGLTEYSDTRTGDDERFEIAILNADADREHARNMLTIARPPGRYDYDLESEITGHCQLLTRISGRQQELLRPPVWTTTLSNVKVKQRYGRPHNQALQDCAPYFFLHNICEIPESSKYVTNLFIKRGIALSFFRIPLLPPEAGRHGNRMEGTHQATSQAQTSRSVRDATQDAALTSRLEECERQVAEQQSEISLYKVKLSEAQTNSERLLAEVQPYRNKIEELETINLDQSRENS</sequence>
<evidence type="ECO:0000256" key="1">
    <source>
        <dbReference type="SAM" id="Coils"/>
    </source>
</evidence>
<feature type="coiled-coil region" evidence="1">
    <location>
        <begin position="523"/>
        <end position="557"/>
    </location>
</feature>
<dbReference type="STRING" id="576137.A0A1L7XTT5"/>
<protein>
    <submittedName>
        <fullName evidence="3">Uncharacterized protein</fullName>
    </submittedName>
</protein>
<accession>A0A1L7XTT5</accession>
<organism evidence="3 4">
    <name type="scientific">Phialocephala subalpina</name>
    <dbReference type="NCBI Taxonomy" id="576137"/>
    <lineage>
        <taxon>Eukaryota</taxon>
        <taxon>Fungi</taxon>
        <taxon>Dikarya</taxon>
        <taxon>Ascomycota</taxon>
        <taxon>Pezizomycotina</taxon>
        <taxon>Leotiomycetes</taxon>
        <taxon>Helotiales</taxon>
        <taxon>Mollisiaceae</taxon>
        <taxon>Phialocephala</taxon>
        <taxon>Phialocephala fortinii species complex</taxon>
    </lineage>
</organism>
<dbReference type="InterPro" id="IPR022198">
    <property type="entry name" value="DUF3723"/>
</dbReference>
<dbReference type="Proteomes" id="UP000184330">
    <property type="component" value="Unassembled WGS sequence"/>
</dbReference>
<feature type="compositionally biased region" description="Polar residues" evidence="2">
    <location>
        <begin position="505"/>
        <end position="515"/>
    </location>
</feature>
<keyword evidence="4" id="KW-1185">Reference proteome</keyword>
<proteinExistence type="predicted"/>
<name>A0A1L7XTT5_9HELO</name>